<comment type="caution">
    <text evidence="3">The sequence shown here is derived from an EMBL/GenBank/DDBJ whole genome shotgun (WGS) entry which is preliminary data.</text>
</comment>
<dbReference type="PANTHER" id="PTHR14149:SF12">
    <property type="entry name" value="RAS GTPASE-ACTIVATING-LIKE PROTEIN IQGAP2"/>
    <property type="match status" value="1"/>
</dbReference>
<sequence length="443" mass="49544">MPPTTELENGLRNGVYLGKLAKFFAPQLVSEKKIYDRDQSRYKIFYPETTDVYDRKNMPKVIYCIHALSLYLYKLGIAPQIQDLLGKVDFTEEEISNMRKELDKYGIQMPAFSKIGGILANELSVDEAACHAEGTMVALQNPNALLRNTQKPLAQAYQDTLSKAKRKKEDQASGRRSSVATEERDVYEELLTQQEIQSSVNHVNTSAAIQQLNQALDVEDEKALLASLRLPALGLVGVLDDNSCFYLEHFKSYREHKVKDAGASAQLEREELQKVITSCNEIAEAEKRKQEAVVAINAAIRKGVPEETVEALLNPEAQLPIVYHTAASLYQAELFSLQLGCQNKAGLTHEELCVAVEMLSAVSVLNEVLDTKDSVAVIEQLSDSPLGFSGLDADNLQRYADTLIRLRAESLAQGKEFLTWNDVQKCIDTVNVQVHEEHESKYF</sequence>
<accession>A0A498NYD7</accession>
<evidence type="ECO:0000256" key="2">
    <source>
        <dbReference type="SAM" id="MobiDB-lite"/>
    </source>
</evidence>
<dbReference type="GO" id="GO:0051015">
    <property type="term" value="F:actin filament binding"/>
    <property type="evidence" value="ECO:0007669"/>
    <property type="project" value="TreeGrafter"/>
</dbReference>
<dbReference type="EMBL" id="QBIY01006778">
    <property type="protein sequence ID" value="RXN36901.1"/>
    <property type="molecule type" value="Genomic_DNA"/>
</dbReference>
<keyword evidence="1" id="KW-0175">Coiled coil</keyword>
<dbReference type="GO" id="GO:1903479">
    <property type="term" value="P:mitotic actomyosin contractile ring assembly actin filament organization"/>
    <property type="evidence" value="ECO:0007669"/>
    <property type="project" value="TreeGrafter"/>
</dbReference>
<dbReference type="AlphaFoldDB" id="A0A498NYD7"/>
<dbReference type="GO" id="GO:0005516">
    <property type="term" value="F:calmodulin binding"/>
    <property type="evidence" value="ECO:0007669"/>
    <property type="project" value="TreeGrafter"/>
</dbReference>
<feature type="region of interest" description="Disordered" evidence="2">
    <location>
        <begin position="160"/>
        <end position="183"/>
    </location>
</feature>
<evidence type="ECO:0000313" key="4">
    <source>
        <dbReference type="Proteomes" id="UP000290572"/>
    </source>
</evidence>
<proteinExistence type="predicted"/>
<name>A0A498NYD7_LABRO</name>
<keyword evidence="4" id="KW-1185">Reference proteome</keyword>
<dbReference type="Gene3D" id="1.10.418.10">
    <property type="entry name" value="Calponin-like domain"/>
    <property type="match status" value="2"/>
</dbReference>
<dbReference type="InterPro" id="IPR036872">
    <property type="entry name" value="CH_dom_sf"/>
</dbReference>
<feature type="coiled-coil region" evidence="1">
    <location>
        <begin position="81"/>
        <end position="108"/>
    </location>
</feature>
<dbReference type="Proteomes" id="UP000290572">
    <property type="component" value="Unassembled WGS sequence"/>
</dbReference>
<dbReference type="GO" id="GO:0005096">
    <property type="term" value="F:GTPase activator activity"/>
    <property type="evidence" value="ECO:0007669"/>
    <property type="project" value="TreeGrafter"/>
</dbReference>
<dbReference type="SUPFAM" id="SSF47576">
    <property type="entry name" value="Calponin-homology domain, CH-domain"/>
    <property type="match status" value="1"/>
</dbReference>
<evidence type="ECO:0000313" key="3">
    <source>
        <dbReference type="EMBL" id="RXN36901.1"/>
    </source>
</evidence>
<gene>
    <name evidence="3" type="ORF">ROHU_002513</name>
</gene>
<evidence type="ECO:0000256" key="1">
    <source>
        <dbReference type="SAM" id="Coils"/>
    </source>
</evidence>
<protein>
    <submittedName>
        <fullName evidence="3">Ras GTPase-activating IQGAP1</fullName>
    </submittedName>
</protein>
<dbReference type="GO" id="GO:0005938">
    <property type="term" value="C:cell cortex"/>
    <property type="evidence" value="ECO:0007669"/>
    <property type="project" value="TreeGrafter"/>
</dbReference>
<dbReference type="PANTHER" id="PTHR14149">
    <property type="entry name" value="RAS GTPASE-ACTIVATING PROTEIN WITH IQ MOTIF"/>
    <property type="match status" value="1"/>
</dbReference>
<reference evidence="3 4" key="1">
    <citation type="submission" date="2018-03" db="EMBL/GenBank/DDBJ databases">
        <title>Draft genome sequence of Rohu Carp (Labeo rohita).</title>
        <authorList>
            <person name="Das P."/>
            <person name="Kushwaha B."/>
            <person name="Joshi C.G."/>
            <person name="Kumar D."/>
            <person name="Nagpure N.S."/>
            <person name="Sahoo L."/>
            <person name="Das S.P."/>
            <person name="Bit A."/>
            <person name="Patnaik S."/>
            <person name="Meher P.K."/>
            <person name="Jayasankar P."/>
            <person name="Koringa P.G."/>
            <person name="Patel N.V."/>
            <person name="Hinsu A.T."/>
            <person name="Kumar R."/>
            <person name="Pandey M."/>
            <person name="Agarwal S."/>
            <person name="Srivastava S."/>
            <person name="Singh M."/>
            <person name="Iquebal M.A."/>
            <person name="Jaiswal S."/>
            <person name="Angadi U.B."/>
            <person name="Kumar N."/>
            <person name="Raza M."/>
            <person name="Shah T.M."/>
            <person name="Rai A."/>
            <person name="Jena J.K."/>
        </authorList>
    </citation>
    <scope>NUCLEOTIDE SEQUENCE [LARGE SCALE GENOMIC DNA]</scope>
    <source>
        <strain evidence="3">DASCIFA01</strain>
        <tissue evidence="3">Testis</tissue>
    </source>
</reference>
<organism evidence="3 4">
    <name type="scientific">Labeo rohita</name>
    <name type="common">Indian major carp</name>
    <name type="synonym">Cyprinus rohita</name>
    <dbReference type="NCBI Taxonomy" id="84645"/>
    <lineage>
        <taxon>Eukaryota</taxon>
        <taxon>Metazoa</taxon>
        <taxon>Chordata</taxon>
        <taxon>Craniata</taxon>
        <taxon>Vertebrata</taxon>
        <taxon>Euteleostomi</taxon>
        <taxon>Actinopterygii</taxon>
        <taxon>Neopterygii</taxon>
        <taxon>Teleostei</taxon>
        <taxon>Ostariophysi</taxon>
        <taxon>Cypriniformes</taxon>
        <taxon>Cyprinidae</taxon>
        <taxon>Labeoninae</taxon>
        <taxon>Labeonini</taxon>
        <taxon>Labeo</taxon>
    </lineage>
</organism>
<dbReference type="STRING" id="84645.A0A498NYD7"/>